<organism evidence="2">
    <name type="scientific">Pelagomonas calceolata</name>
    <dbReference type="NCBI Taxonomy" id="35677"/>
    <lineage>
        <taxon>Eukaryota</taxon>
        <taxon>Sar</taxon>
        <taxon>Stramenopiles</taxon>
        <taxon>Ochrophyta</taxon>
        <taxon>Pelagophyceae</taxon>
        <taxon>Pelagomonadales</taxon>
        <taxon>Pelagomonadaceae</taxon>
        <taxon>Pelagomonas</taxon>
    </lineage>
</organism>
<accession>A0A7S4A7S8</accession>
<dbReference type="PANTHER" id="PTHR23308">
    <property type="entry name" value="NUCLEAR INHIBITOR OF PROTEIN PHOSPHATASE-1"/>
    <property type="match status" value="1"/>
</dbReference>
<dbReference type="Gene3D" id="2.60.200.20">
    <property type="match status" value="1"/>
</dbReference>
<reference evidence="3" key="2">
    <citation type="submission" date="2021-11" db="EMBL/GenBank/DDBJ databases">
        <authorList>
            <consortium name="Genoscope - CEA"/>
            <person name="William W."/>
        </authorList>
    </citation>
    <scope>NUCLEOTIDE SEQUENCE</scope>
</reference>
<dbReference type="SUPFAM" id="SSF49879">
    <property type="entry name" value="SMAD/FHA domain"/>
    <property type="match status" value="1"/>
</dbReference>
<dbReference type="PROSITE" id="PS50006">
    <property type="entry name" value="FHA_DOMAIN"/>
    <property type="match status" value="1"/>
</dbReference>
<protein>
    <recommendedName>
        <fullName evidence="1">FHA domain-containing protein</fullName>
    </recommendedName>
</protein>
<dbReference type="InterPro" id="IPR000253">
    <property type="entry name" value="FHA_dom"/>
</dbReference>
<gene>
    <name evidence="2" type="ORF">PCAL00307_LOCUS21912</name>
    <name evidence="3" type="ORF">PECAL_3P10830</name>
</gene>
<proteinExistence type="predicted"/>
<evidence type="ECO:0000313" key="3">
    <source>
        <dbReference type="EMBL" id="CAH0371155.1"/>
    </source>
</evidence>
<dbReference type="CDD" id="cd00060">
    <property type="entry name" value="FHA"/>
    <property type="match status" value="1"/>
</dbReference>
<evidence type="ECO:0000313" key="2">
    <source>
        <dbReference type="EMBL" id="CAE0706461.1"/>
    </source>
</evidence>
<evidence type="ECO:0000259" key="1">
    <source>
        <dbReference type="PROSITE" id="PS50006"/>
    </source>
</evidence>
<dbReference type="InterPro" id="IPR050923">
    <property type="entry name" value="Cell_Proc_Reg/RNA_Proc"/>
</dbReference>
<dbReference type="EMBL" id="HBIW01025432">
    <property type="protein sequence ID" value="CAE0706461.1"/>
    <property type="molecule type" value="Transcribed_RNA"/>
</dbReference>
<keyword evidence="4" id="KW-1185">Reference proteome</keyword>
<dbReference type="OrthoDB" id="687730at2759"/>
<dbReference type="Pfam" id="PF00498">
    <property type="entry name" value="FHA"/>
    <property type="match status" value="1"/>
</dbReference>
<dbReference type="InterPro" id="IPR008984">
    <property type="entry name" value="SMAD_FHA_dom_sf"/>
</dbReference>
<reference evidence="2" key="1">
    <citation type="submission" date="2021-01" db="EMBL/GenBank/DDBJ databases">
        <authorList>
            <person name="Corre E."/>
            <person name="Pelletier E."/>
            <person name="Niang G."/>
            <person name="Scheremetjew M."/>
            <person name="Finn R."/>
            <person name="Kale V."/>
            <person name="Holt S."/>
            <person name="Cochrane G."/>
            <person name="Meng A."/>
            <person name="Brown T."/>
            <person name="Cohen L."/>
        </authorList>
    </citation>
    <scope>NUCLEOTIDE SEQUENCE</scope>
    <source>
        <strain evidence="2">CCMP1756</strain>
    </source>
</reference>
<evidence type="ECO:0000313" key="4">
    <source>
        <dbReference type="Proteomes" id="UP000789595"/>
    </source>
</evidence>
<dbReference type="Proteomes" id="UP000789595">
    <property type="component" value="Unassembled WGS sequence"/>
</dbReference>
<dbReference type="SMART" id="SM00240">
    <property type="entry name" value="FHA"/>
    <property type="match status" value="1"/>
</dbReference>
<dbReference type="EMBL" id="CAKKNE010000003">
    <property type="protein sequence ID" value="CAH0371155.1"/>
    <property type="molecule type" value="Genomic_DNA"/>
</dbReference>
<dbReference type="AlphaFoldDB" id="A0A7S4A7S8"/>
<sequence length="200" mass="21248">MTTMAPPPPAGSTPEPLREIKRQRRERLAKPDENLGNDTVESYLMKQRDLILAEMDGLTGRLVADHHDAVSKAKEALRQECPAAKPIAGPRAVTMVATTGPHKGIAFKMTVGAAACFVGRSGGKKFREKGISLPKDNEVSTTHAKIELKNDEIVLVDVGSTNGTSIDGEPIEEGKPHPLAAGNTVVFGASTFTVSEIKAA</sequence>
<name>A0A7S4A7S8_9STRA</name>
<feature type="domain" description="FHA" evidence="1">
    <location>
        <begin position="116"/>
        <end position="171"/>
    </location>
</feature>